<dbReference type="PROSITE" id="PS50109">
    <property type="entry name" value="HIS_KIN"/>
    <property type="match status" value="1"/>
</dbReference>
<dbReference type="PANTHER" id="PTHR45339:SF1">
    <property type="entry name" value="HYBRID SIGNAL TRANSDUCTION HISTIDINE KINASE J"/>
    <property type="match status" value="1"/>
</dbReference>
<dbReference type="GO" id="GO:0000155">
    <property type="term" value="F:phosphorelay sensor kinase activity"/>
    <property type="evidence" value="ECO:0007669"/>
    <property type="project" value="InterPro"/>
</dbReference>
<dbReference type="Pfam" id="PF00072">
    <property type="entry name" value="Response_reg"/>
    <property type="match status" value="1"/>
</dbReference>
<evidence type="ECO:0000256" key="1">
    <source>
        <dbReference type="ARBA" id="ARBA00022553"/>
    </source>
</evidence>
<dbReference type="SMART" id="SM00387">
    <property type="entry name" value="HATPase_c"/>
    <property type="match status" value="1"/>
</dbReference>
<dbReference type="PANTHER" id="PTHR45339">
    <property type="entry name" value="HYBRID SIGNAL TRANSDUCTION HISTIDINE KINASE J"/>
    <property type="match status" value="1"/>
</dbReference>
<dbReference type="SMART" id="SM00388">
    <property type="entry name" value="HisKA"/>
    <property type="match status" value="1"/>
</dbReference>
<sequence length="397" mass="42938">MSKKSKTSVQDEQLHQQGQFLATISHEIRTPLNAISGMSQLLADTQIDDTQREFVDTILKAGSHLLSLVDNLLDVAKFQSDELVLNEDTFDIVDEIRAALGDVHAKADEKQLSITVQCTPDVSGLKTLDRRRFRQCLCNLLCNAVKFTESGKIRISAWAGQTSDTEGMLYVSVTDSGPGIATDDLDAIFELFQQQDAGIKRRFDGAGLGLPVTRMLARHMGGEVEAVSSPDNGSTFTLSFGFAVPQTDTEPLEDSLGHILVVEDNQTNQRLIQLVLEKLGHTCVLAPDGKQGVAAFAAARFDLVLMDLHMPVMDGFEATTAIRTSGAKNANLPIIALTADVRPGIEEKIGQAGMDAYLSKPFEVPVLATTINAALAEAHARREQQADVNPAVHTQSG</sequence>
<name>A0A3B0S5C6_9ZZZZ</name>
<dbReference type="Pfam" id="PF02518">
    <property type="entry name" value="HATPase_c"/>
    <property type="match status" value="1"/>
</dbReference>
<dbReference type="InterPro" id="IPR003594">
    <property type="entry name" value="HATPase_dom"/>
</dbReference>
<protein>
    <submittedName>
        <fullName evidence="5">BarA sensory histidine kinase (= VarS = GacS)</fullName>
    </submittedName>
</protein>
<dbReference type="PRINTS" id="PR00344">
    <property type="entry name" value="BCTRLSENSOR"/>
</dbReference>
<dbReference type="AlphaFoldDB" id="A0A3B0S5C6"/>
<gene>
    <name evidence="5" type="ORF">MNBD_ALPHA06-403</name>
</gene>
<dbReference type="Gene3D" id="3.30.565.10">
    <property type="entry name" value="Histidine kinase-like ATPase, C-terminal domain"/>
    <property type="match status" value="1"/>
</dbReference>
<organism evidence="5">
    <name type="scientific">hydrothermal vent metagenome</name>
    <dbReference type="NCBI Taxonomy" id="652676"/>
    <lineage>
        <taxon>unclassified sequences</taxon>
        <taxon>metagenomes</taxon>
        <taxon>ecological metagenomes</taxon>
    </lineage>
</organism>
<dbReference type="CDD" id="cd00082">
    <property type="entry name" value="HisKA"/>
    <property type="match status" value="1"/>
</dbReference>
<dbReference type="InterPro" id="IPR003661">
    <property type="entry name" value="HisK_dim/P_dom"/>
</dbReference>
<keyword evidence="5" id="KW-0808">Transferase</keyword>
<dbReference type="Gene3D" id="1.10.287.130">
    <property type="match status" value="1"/>
</dbReference>
<evidence type="ECO:0000259" key="3">
    <source>
        <dbReference type="PROSITE" id="PS50109"/>
    </source>
</evidence>
<dbReference type="SUPFAM" id="SSF55874">
    <property type="entry name" value="ATPase domain of HSP90 chaperone/DNA topoisomerase II/histidine kinase"/>
    <property type="match status" value="1"/>
</dbReference>
<keyword evidence="1" id="KW-0597">Phosphoprotein</keyword>
<reference evidence="5" key="1">
    <citation type="submission" date="2018-06" db="EMBL/GenBank/DDBJ databases">
        <authorList>
            <person name="Zhirakovskaya E."/>
        </authorList>
    </citation>
    <scope>NUCLEOTIDE SEQUENCE</scope>
</reference>
<evidence type="ECO:0000259" key="4">
    <source>
        <dbReference type="PROSITE" id="PS50110"/>
    </source>
</evidence>
<dbReference type="Pfam" id="PF00512">
    <property type="entry name" value="HisKA"/>
    <property type="match status" value="1"/>
</dbReference>
<dbReference type="InterPro" id="IPR036890">
    <property type="entry name" value="HATPase_C_sf"/>
</dbReference>
<dbReference type="InterPro" id="IPR011006">
    <property type="entry name" value="CheY-like_superfamily"/>
</dbReference>
<dbReference type="InterPro" id="IPR001789">
    <property type="entry name" value="Sig_transdc_resp-reg_receiver"/>
</dbReference>
<dbReference type="Gene3D" id="3.40.50.2300">
    <property type="match status" value="1"/>
</dbReference>
<dbReference type="InterPro" id="IPR005467">
    <property type="entry name" value="His_kinase_dom"/>
</dbReference>
<dbReference type="PROSITE" id="PS50110">
    <property type="entry name" value="RESPONSE_REGULATORY"/>
    <property type="match status" value="1"/>
</dbReference>
<dbReference type="EMBL" id="UOEE01000276">
    <property type="protein sequence ID" value="VAV99459.1"/>
    <property type="molecule type" value="Genomic_DNA"/>
</dbReference>
<feature type="domain" description="Response regulatory" evidence="4">
    <location>
        <begin position="258"/>
        <end position="375"/>
    </location>
</feature>
<feature type="domain" description="Histidine kinase" evidence="3">
    <location>
        <begin position="23"/>
        <end position="244"/>
    </location>
</feature>
<dbReference type="CDD" id="cd17546">
    <property type="entry name" value="REC_hyHK_CKI1_RcsC-like"/>
    <property type="match status" value="1"/>
</dbReference>
<keyword evidence="5" id="KW-0418">Kinase</keyword>
<dbReference type="SUPFAM" id="SSF52172">
    <property type="entry name" value="CheY-like"/>
    <property type="match status" value="1"/>
</dbReference>
<dbReference type="SMART" id="SM00448">
    <property type="entry name" value="REC"/>
    <property type="match status" value="1"/>
</dbReference>
<dbReference type="InterPro" id="IPR036097">
    <property type="entry name" value="HisK_dim/P_sf"/>
</dbReference>
<accession>A0A3B0S5C6</accession>
<dbReference type="InterPro" id="IPR004358">
    <property type="entry name" value="Sig_transdc_His_kin-like_C"/>
</dbReference>
<dbReference type="SUPFAM" id="SSF47384">
    <property type="entry name" value="Homodimeric domain of signal transducing histidine kinase"/>
    <property type="match status" value="1"/>
</dbReference>
<evidence type="ECO:0000256" key="2">
    <source>
        <dbReference type="ARBA" id="ARBA00023012"/>
    </source>
</evidence>
<keyword evidence="2" id="KW-0902">Two-component regulatory system</keyword>
<proteinExistence type="predicted"/>
<evidence type="ECO:0000313" key="5">
    <source>
        <dbReference type="EMBL" id="VAV99459.1"/>
    </source>
</evidence>